<dbReference type="EMBL" id="FQWX01000005">
    <property type="protein sequence ID" value="SHG69255.1"/>
    <property type="molecule type" value="Genomic_DNA"/>
</dbReference>
<protein>
    <submittedName>
        <fullName evidence="1">Uncharacterized protein</fullName>
    </submittedName>
</protein>
<gene>
    <name evidence="1" type="ORF">SAMN04488530_105108</name>
</gene>
<dbReference type="AlphaFoldDB" id="A0A1M5LW61"/>
<evidence type="ECO:0000313" key="2">
    <source>
        <dbReference type="Proteomes" id="UP000243255"/>
    </source>
</evidence>
<proteinExistence type="predicted"/>
<keyword evidence="2" id="KW-1185">Reference proteome</keyword>
<reference evidence="2" key="1">
    <citation type="submission" date="2016-11" db="EMBL/GenBank/DDBJ databases">
        <authorList>
            <person name="Varghese N."/>
            <person name="Submissions S."/>
        </authorList>
    </citation>
    <scope>NUCLEOTIDE SEQUENCE [LARGE SCALE GENOMIC DNA]</scope>
    <source>
        <strain evidence="2">DSM 2635</strain>
    </source>
</reference>
<accession>A0A1M5LW61</accession>
<evidence type="ECO:0000313" key="1">
    <source>
        <dbReference type="EMBL" id="SHG69255.1"/>
    </source>
</evidence>
<dbReference type="OrthoDB" id="6807706at2"/>
<dbReference type="RefSeq" id="WP_073124480.1">
    <property type="nucleotide sequence ID" value="NZ_BAABCH010000026.1"/>
</dbReference>
<name>A0A1M5LW61_9FIRM</name>
<sequence length="144" mass="17207">MKDHKELKKILNDLDLSHIKESSDLKSIDLIDVLWYDPISNQIIAAFEVERSKNYDSVLRRLSPLTHFYPNRPYIICVGDDFDGFKNTFMHGIFKSYFESSNLNYLMLDDLYEILYLNKKYKKYIPIEALFEGNLIKMKNFYKK</sequence>
<organism evidence="1 2">
    <name type="scientific">Asaccharospora irregularis DSM 2635</name>
    <dbReference type="NCBI Taxonomy" id="1121321"/>
    <lineage>
        <taxon>Bacteria</taxon>
        <taxon>Bacillati</taxon>
        <taxon>Bacillota</taxon>
        <taxon>Clostridia</taxon>
        <taxon>Peptostreptococcales</taxon>
        <taxon>Peptostreptococcaceae</taxon>
        <taxon>Asaccharospora</taxon>
    </lineage>
</organism>
<dbReference type="Proteomes" id="UP000243255">
    <property type="component" value="Unassembled WGS sequence"/>
</dbReference>